<dbReference type="AlphaFoldDB" id="A0A4U1BIB8"/>
<evidence type="ECO:0000313" key="2">
    <source>
        <dbReference type="Proteomes" id="UP000305674"/>
    </source>
</evidence>
<accession>A0A4U1BIB8</accession>
<name>A0A4U1BIB8_9GAMM</name>
<protein>
    <recommendedName>
        <fullName evidence="3">Lipoprotein</fullName>
    </recommendedName>
</protein>
<gene>
    <name evidence="1" type="ORF">FCL40_05085</name>
</gene>
<dbReference type="EMBL" id="SWCI01000002">
    <property type="protein sequence ID" value="TKB50526.1"/>
    <property type="molecule type" value="Genomic_DNA"/>
</dbReference>
<dbReference type="Proteomes" id="UP000305674">
    <property type="component" value="Unassembled WGS sequence"/>
</dbReference>
<keyword evidence="2" id="KW-1185">Reference proteome</keyword>
<reference evidence="1 2" key="1">
    <citation type="submission" date="2019-04" db="EMBL/GenBank/DDBJ databases">
        <authorList>
            <person name="Hwang J.C."/>
        </authorList>
    </citation>
    <scope>NUCLEOTIDE SEQUENCE [LARGE SCALE GENOMIC DNA]</scope>
    <source>
        <strain evidence="1 2">IMCC35001</strain>
    </source>
</reference>
<dbReference type="OrthoDB" id="6372241at2"/>
<dbReference type="RefSeq" id="WP_136851979.1">
    <property type="nucleotide sequence ID" value="NZ_SWCI01000002.1"/>
</dbReference>
<sequence>MKQYICVLCTALALTACGGSDDNDGIGGGDPIERAFGAFDIQTTMGGYSVLSFGILTQDRMAVVSEYGEIAIYHYSVRGTALSGYGKHYYLGDRYSGKIDSGTVSYDTIDANFSVTGMGKGTLRAEHHPQPAKQLKNLAGTWVDTADGISSYVISEDGEVTGSDVYGCQVLGSVEQRMANSMVYEGHITVFNCGEYNGERDVIMAWLDDIQAAAVFSFNDELAMFNLLQ</sequence>
<evidence type="ECO:0000313" key="1">
    <source>
        <dbReference type="EMBL" id="TKB50526.1"/>
    </source>
</evidence>
<comment type="caution">
    <text evidence="1">The sequence shown here is derived from an EMBL/GenBank/DDBJ whole genome shotgun (WGS) entry which is preliminary data.</text>
</comment>
<proteinExistence type="predicted"/>
<evidence type="ECO:0008006" key="3">
    <source>
        <dbReference type="Google" id="ProtNLM"/>
    </source>
</evidence>
<dbReference type="PROSITE" id="PS51257">
    <property type="entry name" value="PROKAR_LIPOPROTEIN"/>
    <property type="match status" value="1"/>
</dbReference>
<organism evidence="1 2">
    <name type="scientific">Ferrimonas sediminicola</name>
    <dbReference type="NCBI Taxonomy" id="2569538"/>
    <lineage>
        <taxon>Bacteria</taxon>
        <taxon>Pseudomonadati</taxon>
        <taxon>Pseudomonadota</taxon>
        <taxon>Gammaproteobacteria</taxon>
        <taxon>Alteromonadales</taxon>
        <taxon>Ferrimonadaceae</taxon>
        <taxon>Ferrimonas</taxon>
    </lineage>
</organism>